<dbReference type="HOGENOM" id="CLU_2210342_0_0_1"/>
<evidence type="ECO:0000256" key="1">
    <source>
        <dbReference type="SAM" id="MobiDB-lite"/>
    </source>
</evidence>
<proteinExistence type="predicted"/>
<evidence type="ECO:0000313" key="2">
    <source>
        <dbReference type="EMBL" id="KIK50499.1"/>
    </source>
</evidence>
<evidence type="ECO:0000313" key="3">
    <source>
        <dbReference type="Proteomes" id="UP000053593"/>
    </source>
</evidence>
<protein>
    <submittedName>
        <fullName evidence="2">Uncharacterized protein</fullName>
    </submittedName>
</protein>
<accession>A0A0D0BM89</accession>
<organism evidence="2 3">
    <name type="scientific">Collybiopsis luxurians FD-317 M1</name>
    <dbReference type="NCBI Taxonomy" id="944289"/>
    <lineage>
        <taxon>Eukaryota</taxon>
        <taxon>Fungi</taxon>
        <taxon>Dikarya</taxon>
        <taxon>Basidiomycota</taxon>
        <taxon>Agaricomycotina</taxon>
        <taxon>Agaricomycetes</taxon>
        <taxon>Agaricomycetidae</taxon>
        <taxon>Agaricales</taxon>
        <taxon>Marasmiineae</taxon>
        <taxon>Omphalotaceae</taxon>
        <taxon>Collybiopsis</taxon>
        <taxon>Collybiopsis luxurians</taxon>
    </lineage>
</organism>
<name>A0A0D0BM89_9AGAR</name>
<dbReference type="EMBL" id="KN834899">
    <property type="protein sequence ID" value="KIK50499.1"/>
    <property type="molecule type" value="Genomic_DNA"/>
</dbReference>
<feature type="region of interest" description="Disordered" evidence="1">
    <location>
        <begin position="30"/>
        <end position="54"/>
    </location>
</feature>
<sequence length="107" mass="11659">MEYTHTTCKGGYMYNGDSTRESDNEELEATCSEETFGNRLRGSSGGTGSNTPSELRLTFVDDAPLPYNLHALPPESSGLANSTLSGSCVEEIMATRLREFKLWSVLA</sequence>
<dbReference type="AlphaFoldDB" id="A0A0D0BM89"/>
<reference evidence="2 3" key="1">
    <citation type="submission" date="2014-04" db="EMBL/GenBank/DDBJ databases">
        <title>Evolutionary Origins and Diversification of the Mycorrhizal Mutualists.</title>
        <authorList>
            <consortium name="DOE Joint Genome Institute"/>
            <consortium name="Mycorrhizal Genomics Consortium"/>
            <person name="Kohler A."/>
            <person name="Kuo A."/>
            <person name="Nagy L.G."/>
            <person name="Floudas D."/>
            <person name="Copeland A."/>
            <person name="Barry K.W."/>
            <person name="Cichocki N."/>
            <person name="Veneault-Fourrey C."/>
            <person name="LaButti K."/>
            <person name="Lindquist E.A."/>
            <person name="Lipzen A."/>
            <person name="Lundell T."/>
            <person name="Morin E."/>
            <person name="Murat C."/>
            <person name="Riley R."/>
            <person name="Ohm R."/>
            <person name="Sun H."/>
            <person name="Tunlid A."/>
            <person name="Henrissat B."/>
            <person name="Grigoriev I.V."/>
            <person name="Hibbett D.S."/>
            <person name="Martin F."/>
        </authorList>
    </citation>
    <scope>NUCLEOTIDE SEQUENCE [LARGE SCALE GENOMIC DNA]</scope>
    <source>
        <strain evidence="2 3">FD-317 M1</strain>
    </source>
</reference>
<gene>
    <name evidence="2" type="ORF">GYMLUDRAFT_252932</name>
</gene>
<dbReference type="Proteomes" id="UP000053593">
    <property type="component" value="Unassembled WGS sequence"/>
</dbReference>
<keyword evidence="3" id="KW-1185">Reference proteome</keyword>